<reference evidence="1" key="1">
    <citation type="journal article" date="2014" name="Int. J. Syst. Evol. Microbiol.">
        <title>Complete genome sequence of Corynebacterium casei LMG S-19264T (=DSM 44701T), isolated from a smear-ripened cheese.</title>
        <authorList>
            <consortium name="US DOE Joint Genome Institute (JGI-PGF)"/>
            <person name="Walter F."/>
            <person name="Albersmeier A."/>
            <person name="Kalinowski J."/>
            <person name="Ruckert C."/>
        </authorList>
    </citation>
    <scope>NUCLEOTIDE SEQUENCE</scope>
    <source>
        <strain evidence="1">JCM 14371</strain>
    </source>
</reference>
<dbReference type="SFLD" id="SFLDG01129">
    <property type="entry name" value="C1.5:_HAD__Beta-PGM__Phosphata"/>
    <property type="match status" value="1"/>
</dbReference>
<reference evidence="1" key="2">
    <citation type="submission" date="2020-09" db="EMBL/GenBank/DDBJ databases">
        <authorList>
            <person name="Sun Q."/>
            <person name="Ohkuma M."/>
        </authorList>
    </citation>
    <scope>NUCLEOTIDE SEQUENCE</scope>
    <source>
        <strain evidence="1">JCM 14371</strain>
    </source>
</reference>
<comment type="caution">
    <text evidence="1">The sequence shown here is derived from an EMBL/GenBank/DDBJ whole genome shotgun (WGS) entry which is preliminary data.</text>
</comment>
<sequence length="220" mass="24137">MRAVLFDLDGTLHDRACTVRRWLVGHVGRFGLPDGYVDRWLALDDLGYRPKREVFPLLVREFSLPHDPEVLLADFDRHAWDDVAPMPHAHDVLARLRANGVRLGIVTNGWTCKQQQCLDGLRLGPLVDDVLISEAAGVRKPDPDIFRLALARLGVDAHEAVYVGDSPGNDVLGPQGVGMRAALLPGGHALPDGVTPDWQLTDLRDVLRIVPGHVDAPGAR</sequence>
<dbReference type="AlphaFoldDB" id="A0A917P4L5"/>
<dbReference type="SUPFAM" id="SSF56784">
    <property type="entry name" value="HAD-like"/>
    <property type="match status" value="1"/>
</dbReference>
<protein>
    <recommendedName>
        <fullName evidence="3">HAD family hydrolase</fullName>
    </recommendedName>
</protein>
<evidence type="ECO:0000313" key="1">
    <source>
        <dbReference type="EMBL" id="GGJ61449.1"/>
    </source>
</evidence>
<organism evidence="1 2">
    <name type="scientific">Deinococcus aquiradiocola</name>
    <dbReference type="NCBI Taxonomy" id="393059"/>
    <lineage>
        <taxon>Bacteria</taxon>
        <taxon>Thermotogati</taxon>
        <taxon>Deinococcota</taxon>
        <taxon>Deinococci</taxon>
        <taxon>Deinococcales</taxon>
        <taxon>Deinococcaceae</taxon>
        <taxon>Deinococcus</taxon>
    </lineage>
</organism>
<dbReference type="SFLD" id="SFLDS00003">
    <property type="entry name" value="Haloacid_Dehalogenase"/>
    <property type="match status" value="1"/>
</dbReference>
<dbReference type="InterPro" id="IPR052550">
    <property type="entry name" value="Pyrimidine_5'-ntase_YjjG"/>
</dbReference>
<dbReference type="InterPro" id="IPR006439">
    <property type="entry name" value="HAD-SF_hydro_IA"/>
</dbReference>
<name>A0A917P4L5_9DEIO</name>
<dbReference type="Gene3D" id="3.40.50.1000">
    <property type="entry name" value="HAD superfamily/HAD-like"/>
    <property type="match status" value="1"/>
</dbReference>
<dbReference type="Proteomes" id="UP000635726">
    <property type="component" value="Unassembled WGS sequence"/>
</dbReference>
<dbReference type="InterPro" id="IPR041492">
    <property type="entry name" value="HAD_2"/>
</dbReference>
<dbReference type="NCBIfam" id="TIGR01549">
    <property type="entry name" value="HAD-SF-IA-v1"/>
    <property type="match status" value="1"/>
</dbReference>
<dbReference type="Gene3D" id="1.10.150.520">
    <property type="match status" value="1"/>
</dbReference>
<dbReference type="NCBIfam" id="TIGR01509">
    <property type="entry name" value="HAD-SF-IA-v3"/>
    <property type="match status" value="1"/>
</dbReference>
<dbReference type="EMBL" id="BMOE01000001">
    <property type="protein sequence ID" value="GGJ61449.1"/>
    <property type="molecule type" value="Genomic_DNA"/>
</dbReference>
<dbReference type="Pfam" id="PF13419">
    <property type="entry name" value="HAD_2"/>
    <property type="match status" value="1"/>
</dbReference>
<dbReference type="PRINTS" id="PR00413">
    <property type="entry name" value="HADHALOGNASE"/>
</dbReference>
<dbReference type="InterPro" id="IPR023214">
    <property type="entry name" value="HAD_sf"/>
</dbReference>
<evidence type="ECO:0008006" key="3">
    <source>
        <dbReference type="Google" id="ProtNLM"/>
    </source>
</evidence>
<dbReference type="RefSeq" id="WP_188960323.1">
    <property type="nucleotide sequence ID" value="NZ_BMOE01000001.1"/>
</dbReference>
<keyword evidence="2" id="KW-1185">Reference proteome</keyword>
<proteinExistence type="predicted"/>
<accession>A0A917P4L5</accession>
<evidence type="ECO:0000313" key="2">
    <source>
        <dbReference type="Proteomes" id="UP000635726"/>
    </source>
</evidence>
<dbReference type="PANTHER" id="PTHR47478">
    <property type="match status" value="1"/>
</dbReference>
<dbReference type="PANTHER" id="PTHR47478:SF1">
    <property type="entry name" value="PYRIMIDINE 5'-NUCLEOTIDASE YJJG"/>
    <property type="match status" value="1"/>
</dbReference>
<dbReference type="InterPro" id="IPR036412">
    <property type="entry name" value="HAD-like_sf"/>
</dbReference>
<gene>
    <name evidence="1" type="ORF">GCM10008939_01470</name>
</gene>